<dbReference type="EMBL" id="FNHD01000004">
    <property type="protein sequence ID" value="SDL68291.1"/>
    <property type="molecule type" value="Genomic_DNA"/>
</dbReference>
<proteinExistence type="predicted"/>
<evidence type="ECO:0000259" key="1">
    <source>
        <dbReference type="Pfam" id="PF20448"/>
    </source>
</evidence>
<accession>A0ABY0QS10</accession>
<protein>
    <recommendedName>
        <fullName evidence="1">DUF6705 domain-containing protein</fullName>
    </recommendedName>
</protein>
<dbReference type="InterPro" id="IPR046551">
    <property type="entry name" value="DUF6705"/>
</dbReference>
<evidence type="ECO:0000313" key="2">
    <source>
        <dbReference type="EMBL" id="SDL68291.1"/>
    </source>
</evidence>
<dbReference type="Pfam" id="PF20448">
    <property type="entry name" value="DUF6705"/>
    <property type="match status" value="1"/>
</dbReference>
<comment type="caution">
    <text evidence="2">The sequence shown here is derived from an EMBL/GenBank/DDBJ whole genome shotgun (WGS) entry which is preliminary data.</text>
</comment>
<dbReference type="RefSeq" id="WP_143018997.1">
    <property type="nucleotide sequence ID" value="NZ_FNHD01000004.1"/>
</dbReference>
<feature type="domain" description="DUF6705" evidence="1">
    <location>
        <begin position="1"/>
        <end position="111"/>
    </location>
</feature>
<dbReference type="PROSITE" id="PS51257">
    <property type="entry name" value="PROKAR_LIPOPROTEIN"/>
    <property type="match status" value="1"/>
</dbReference>
<organism evidence="2 3">
    <name type="scientific">Chryseobacterium taihuense</name>
    <dbReference type="NCBI Taxonomy" id="1141221"/>
    <lineage>
        <taxon>Bacteria</taxon>
        <taxon>Pseudomonadati</taxon>
        <taxon>Bacteroidota</taxon>
        <taxon>Flavobacteriia</taxon>
        <taxon>Flavobacteriales</taxon>
        <taxon>Weeksellaceae</taxon>
        <taxon>Chryseobacterium group</taxon>
        <taxon>Chryseobacterium</taxon>
    </lineage>
</organism>
<name>A0ABY0QS10_9FLAO</name>
<keyword evidence="3" id="KW-1185">Reference proteome</keyword>
<gene>
    <name evidence="2" type="ORF">SAMN05216273_104166</name>
</gene>
<sequence>MKYLIIIIAFSFTFSCKSQVVSLETMAQCMQDNPPFPCPNIFTYVKDVNNTLNKYVGTWKGIYDGKIYEMNLLKKENVDVDGIVKEDRLIGRLRITTTGNLPLIIFDNFNEPDDTKTNFEGLGLTSNLQSYSMFFSGPVTSGCINYGKVFLMIKPANPNTLNIFFDGNYDTVMGECPNTFKTTIPEKQNIYLTKQ</sequence>
<evidence type="ECO:0000313" key="3">
    <source>
        <dbReference type="Proteomes" id="UP000199242"/>
    </source>
</evidence>
<dbReference type="Proteomes" id="UP000199242">
    <property type="component" value="Unassembled WGS sequence"/>
</dbReference>
<reference evidence="2 3" key="1">
    <citation type="submission" date="2016-10" db="EMBL/GenBank/DDBJ databases">
        <authorList>
            <person name="Varghese N."/>
            <person name="Submissions S."/>
        </authorList>
    </citation>
    <scope>NUCLEOTIDE SEQUENCE [LARGE SCALE GENOMIC DNA]</scope>
    <source>
        <strain evidence="2 3">CGMCC 1.10941</strain>
    </source>
</reference>